<dbReference type="GO" id="GO:0003677">
    <property type="term" value="F:DNA binding"/>
    <property type="evidence" value="ECO:0007669"/>
    <property type="project" value="UniProtKB-KW"/>
</dbReference>
<dbReference type="Pfam" id="PF01420">
    <property type="entry name" value="Methylase_S"/>
    <property type="match status" value="1"/>
</dbReference>
<sequence length="1292" mass="149638">MTNKEITNTVIAIGFKQDSKNKEVFIKSYDKFKYEITVDLSKDKIDYGNLIKRGDETTSNLQHSENLVVLECVNRLIEKGYKPNDLTLEKKWKLGRTAKSGKADITVKGKDGKTLLIIECKTWGHEFTKELDNMKSNGGQLFSYFQQDKNTRYLCLYASVLNNDKIDKINALLRVEDKTEEKVQQQETEKIITYEHAKTIKEMLEVWKHKTKGKQTFLDKGLFEDEIEPYNPGYIPLKINDLKDFVKEDKGKVFNQFEEILRHNNISDRSNAFNRIISLILAKIVDETKGVDAITDFQVKDGIDDAETLLERLQSLYSKAMKDYLDEDVIDYKLEDIEKQIENFPRQTAKETLYRIYKELKFYQNNEFAFKEVYNKKLFEENAKVLEEVVRLFQKYRFKYDQKAQFLGDFFELMLESGYKQSEGQFFTPTPIARFIISSIPLKSIVQEKLKKGEKLFLPKVIDFACGSGHFLTEAIEEIVDLIKAMDDSEIEDEKSITELKRYKEDMRWAGDYIFGLEKDYRLARTSQVACFMHGDGDANIIFGDGLEKHPRLAKDGTFDVLIANPPYTIKDFKKHLNVNPHDFELWEHVTPDSDDIEVFFIERMKQLLRPGGMAGIILPSSILSNAGAYTKAREIILKHFEIKAIVEFGGNTFGATSTNTVTLFLKRRNEDFVTNCEYIAEDFISDNKEREGDFLNSEELFENYVAQLELEMDDYKTFIARNPNDNIKETEFYKSYKSWFDGLTEVVNFKKRKTFTDLPKADQEAKLKSMFFDLVLEIETEKFFYFLLTHRIEEDPENFGWYDDQTEDGIPLKVAYPQQKAIPQKMLIVKTGSTNKEQEKFLGYKFSYRRGYKGIDFTGDTLMFDRADQLNPKKVNSYIYKNFVDEKMKINEELAESLSLVRLTDCISFETIDFDKRLNLSAESFADPKDYKWPTKAFKYVLQPIIGSQTKIEKTEWKEKGDIPVISQEKEFISGYVSDVEPITDLPVIVFGDHTTIFKYIDFQFVRGADGVKLFKPISDYIPKAFYYICQTLDIPASQKYTRHYKYLSNVKIPVPSKDIQQKIITEIEAIEAKEAKAKKMIEVKRQAITKLFDSIEANQVSLKSITSKIGSGATPRGGESSYKASGISLIRSQNIYDYGMLEDGLAFIDDEQADKLKNVIVEKDDVLFNITGASVCRCCIIEEKYLPARVNQHVAIIRPTNKVLPNYLHQILVSPRIKSQLLTIARGATSREAITKQQLEDFKIPLPSIEDQKKLVKELEKQLKEIQKQEQAIANTEEEKKAVLTKYLEK</sequence>
<accession>A0A644WZ61</accession>
<keyword evidence="4" id="KW-0175">Coiled coil</keyword>
<keyword evidence="2" id="KW-0680">Restriction system</keyword>
<dbReference type="Gene3D" id="3.90.220.20">
    <property type="entry name" value="DNA methylase specificity domains"/>
    <property type="match status" value="1"/>
</dbReference>
<evidence type="ECO:0000256" key="1">
    <source>
        <dbReference type="ARBA" id="ARBA00010923"/>
    </source>
</evidence>
<evidence type="ECO:0000313" key="7">
    <source>
        <dbReference type="EMBL" id="MPM09205.1"/>
    </source>
</evidence>
<evidence type="ECO:0000259" key="6">
    <source>
        <dbReference type="Pfam" id="PF02384"/>
    </source>
</evidence>
<dbReference type="PANTHER" id="PTHR42998:SF1">
    <property type="entry name" value="TYPE I RESTRICTION ENZYME HINDI METHYLASE SUBUNIT"/>
    <property type="match status" value="1"/>
</dbReference>
<evidence type="ECO:0000256" key="4">
    <source>
        <dbReference type="SAM" id="Coils"/>
    </source>
</evidence>
<feature type="coiled-coil region" evidence="4">
    <location>
        <begin position="1251"/>
        <end position="1288"/>
    </location>
</feature>
<reference evidence="7" key="1">
    <citation type="submission" date="2019-08" db="EMBL/GenBank/DDBJ databases">
        <authorList>
            <person name="Kucharzyk K."/>
            <person name="Murdoch R.W."/>
            <person name="Higgins S."/>
            <person name="Loffler F."/>
        </authorList>
    </citation>
    <scope>NUCLEOTIDE SEQUENCE</scope>
</reference>
<evidence type="ECO:0000259" key="5">
    <source>
        <dbReference type="Pfam" id="PF01420"/>
    </source>
</evidence>
<organism evidence="7">
    <name type="scientific">bioreactor metagenome</name>
    <dbReference type="NCBI Taxonomy" id="1076179"/>
    <lineage>
        <taxon>unclassified sequences</taxon>
        <taxon>metagenomes</taxon>
        <taxon>ecological metagenomes</taxon>
    </lineage>
</organism>
<dbReference type="InterPro" id="IPR052916">
    <property type="entry name" value="Type-I_RE_MTase_Subunit"/>
</dbReference>
<dbReference type="SUPFAM" id="SSF116734">
    <property type="entry name" value="DNA methylase specificity domain"/>
    <property type="match status" value="2"/>
</dbReference>
<dbReference type="InterPro" id="IPR044946">
    <property type="entry name" value="Restrct_endonuc_typeI_TRD_sf"/>
</dbReference>
<dbReference type="InterPro" id="IPR003356">
    <property type="entry name" value="DNA_methylase_A-5"/>
</dbReference>
<dbReference type="Gene3D" id="3.40.50.150">
    <property type="entry name" value="Vaccinia Virus protein VP39"/>
    <property type="match status" value="1"/>
</dbReference>
<dbReference type="InterPro" id="IPR000055">
    <property type="entry name" value="Restrct_endonuc_typeI_TRD"/>
</dbReference>
<dbReference type="InterPro" id="IPR002052">
    <property type="entry name" value="DNA_methylase_N6_adenine_CS"/>
</dbReference>
<dbReference type="PROSITE" id="PS00092">
    <property type="entry name" value="N6_MTASE"/>
    <property type="match status" value="1"/>
</dbReference>
<dbReference type="CDD" id="cd02440">
    <property type="entry name" value="AdoMet_MTases"/>
    <property type="match status" value="1"/>
</dbReference>
<feature type="domain" description="Type I restriction modification DNA specificity" evidence="5">
    <location>
        <begin position="1150"/>
        <end position="1273"/>
    </location>
</feature>
<comment type="similarity">
    <text evidence="1">Belongs to the type-I restriction system S methylase family.</text>
</comment>
<gene>
    <name evidence="7" type="ORF">SDC9_55521</name>
</gene>
<keyword evidence="3" id="KW-0238">DNA-binding</keyword>
<dbReference type="PRINTS" id="PR00507">
    <property type="entry name" value="N12N6MTFRASE"/>
</dbReference>
<feature type="domain" description="DNA methylase adenine-specific" evidence="6">
    <location>
        <begin position="405"/>
        <end position="739"/>
    </location>
</feature>
<dbReference type="SUPFAM" id="SSF53335">
    <property type="entry name" value="S-adenosyl-L-methionine-dependent methyltransferases"/>
    <property type="match status" value="1"/>
</dbReference>
<proteinExistence type="inferred from homology"/>
<dbReference type="Pfam" id="PF02384">
    <property type="entry name" value="N6_Mtase"/>
    <property type="match status" value="1"/>
</dbReference>
<evidence type="ECO:0000256" key="3">
    <source>
        <dbReference type="ARBA" id="ARBA00023125"/>
    </source>
</evidence>
<dbReference type="EMBL" id="VSSQ01001542">
    <property type="protein sequence ID" value="MPM09205.1"/>
    <property type="molecule type" value="Genomic_DNA"/>
</dbReference>
<comment type="caution">
    <text evidence="7">The sequence shown here is derived from an EMBL/GenBank/DDBJ whole genome shotgun (WGS) entry which is preliminary data.</text>
</comment>
<dbReference type="InterPro" id="IPR029063">
    <property type="entry name" value="SAM-dependent_MTases_sf"/>
</dbReference>
<evidence type="ECO:0000256" key="2">
    <source>
        <dbReference type="ARBA" id="ARBA00022747"/>
    </source>
</evidence>
<dbReference type="PANTHER" id="PTHR42998">
    <property type="entry name" value="TYPE I RESTRICTION ENZYME HINDVIIP M PROTEIN-RELATED"/>
    <property type="match status" value="1"/>
</dbReference>
<dbReference type="GO" id="GO:0032259">
    <property type="term" value="P:methylation"/>
    <property type="evidence" value="ECO:0007669"/>
    <property type="project" value="InterPro"/>
</dbReference>
<dbReference type="CDD" id="cd17256">
    <property type="entry name" value="RMtype1_S_EcoJA65PI-TRD1-CR1_like"/>
    <property type="match status" value="1"/>
</dbReference>
<dbReference type="GO" id="GO:0009307">
    <property type="term" value="P:DNA restriction-modification system"/>
    <property type="evidence" value="ECO:0007669"/>
    <property type="project" value="UniProtKB-KW"/>
</dbReference>
<dbReference type="GO" id="GO:0008170">
    <property type="term" value="F:N-methyltransferase activity"/>
    <property type="evidence" value="ECO:0007669"/>
    <property type="project" value="InterPro"/>
</dbReference>
<name>A0A644WZ61_9ZZZZ</name>
<protein>
    <submittedName>
        <fullName evidence="7">Uncharacterized protein</fullName>
    </submittedName>
</protein>